<dbReference type="PROSITE" id="PS50118">
    <property type="entry name" value="HMG_BOX_2"/>
    <property type="match status" value="1"/>
</dbReference>
<keyword evidence="2" id="KW-0539">Nucleus</keyword>
<feature type="region of interest" description="Disordered" evidence="3">
    <location>
        <begin position="230"/>
        <end position="252"/>
    </location>
</feature>
<organism evidence="5 6">
    <name type="scientific">Thalassiosira oceanica</name>
    <name type="common">Marine diatom</name>
    <dbReference type="NCBI Taxonomy" id="159749"/>
    <lineage>
        <taxon>Eukaryota</taxon>
        <taxon>Sar</taxon>
        <taxon>Stramenopiles</taxon>
        <taxon>Ochrophyta</taxon>
        <taxon>Bacillariophyta</taxon>
        <taxon>Coscinodiscophyceae</taxon>
        <taxon>Thalassiosirophycidae</taxon>
        <taxon>Thalassiosirales</taxon>
        <taxon>Thalassiosiraceae</taxon>
        <taxon>Thalassiosira</taxon>
    </lineage>
</organism>
<evidence type="ECO:0000256" key="1">
    <source>
        <dbReference type="ARBA" id="ARBA00023125"/>
    </source>
</evidence>
<dbReference type="EMBL" id="AGNL01040314">
    <property type="protein sequence ID" value="EJK52170.1"/>
    <property type="molecule type" value="Genomic_DNA"/>
</dbReference>
<dbReference type="PANTHER" id="PTHR48112:SF22">
    <property type="entry name" value="MITOCHONDRIAL TRANSCRIPTION FACTOR A, ISOFORM B"/>
    <property type="match status" value="1"/>
</dbReference>
<reference evidence="5 6" key="1">
    <citation type="journal article" date="2012" name="Genome Biol.">
        <title>Genome and low-iron response of an oceanic diatom adapted to chronic iron limitation.</title>
        <authorList>
            <person name="Lommer M."/>
            <person name="Specht M."/>
            <person name="Roy A.S."/>
            <person name="Kraemer L."/>
            <person name="Andreson R."/>
            <person name="Gutowska M.A."/>
            <person name="Wolf J."/>
            <person name="Bergner S.V."/>
            <person name="Schilhabel M.B."/>
            <person name="Klostermeier U.C."/>
            <person name="Beiko R.G."/>
            <person name="Rosenstiel P."/>
            <person name="Hippler M."/>
            <person name="Laroche J."/>
        </authorList>
    </citation>
    <scope>NUCLEOTIDE SEQUENCE [LARGE SCALE GENOMIC DNA]</scope>
    <source>
        <strain evidence="5 6">CCMP1005</strain>
    </source>
</reference>
<name>K0RG18_THAOC</name>
<evidence type="ECO:0000313" key="5">
    <source>
        <dbReference type="EMBL" id="EJK52170.1"/>
    </source>
</evidence>
<dbReference type="Gene3D" id="1.10.30.10">
    <property type="entry name" value="High mobility group box domain"/>
    <property type="match status" value="2"/>
</dbReference>
<accession>K0RG18</accession>
<feature type="region of interest" description="Disordered" evidence="3">
    <location>
        <begin position="288"/>
        <end position="325"/>
    </location>
</feature>
<dbReference type="PANTHER" id="PTHR48112">
    <property type="entry name" value="HIGH MOBILITY GROUP PROTEIN DSP1"/>
    <property type="match status" value="1"/>
</dbReference>
<evidence type="ECO:0000256" key="3">
    <source>
        <dbReference type="SAM" id="MobiDB-lite"/>
    </source>
</evidence>
<feature type="compositionally biased region" description="Basic and acidic residues" evidence="3">
    <location>
        <begin position="396"/>
        <end position="409"/>
    </location>
</feature>
<feature type="compositionally biased region" description="Low complexity" evidence="3">
    <location>
        <begin position="355"/>
        <end position="371"/>
    </location>
</feature>
<feature type="compositionally biased region" description="Basic residues" evidence="3">
    <location>
        <begin position="410"/>
        <end position="426"/>
    </location>
</feature>
<gene>
    <name evidence="5" type="ORF">THAOC_28594</name>
</gene>
<comment type="caution">
    <text evidence="5">The sequence shown here is derived from an EMBL/GenBank/DDBJ whole genome shotgun (WGS) entry which is preliminary data.</text>
</comment>
<dbReference type="GO" id="GO:0003677">
    <property type="term" value="F:DNA binding"/>
    <property type="evidence" value="ECO:0007669"/>
    <property type="project" value="UniProtKB-UniRule"/>
</dbReference>
<dbReference type="SUPFAM" id="SSF47095">
    <property type="entry name" value="HMG-box"/>
    <property type="match status" value="2"/>
</dbReference>
<keyword evidence="6" id="KW-1185">Reference proteome</keyword>
<evidence type="ECO:0000313" key="6">
    <source>
        <dbReference type="Proteomes" id="UP000266841"/>
    </source>
</evidence>
<evidence type="ECO:0000259" key="4">
    <source>
        <dbReference type="PROSITE" id="PS50118"/>
    </source>
</evidence>
<dbReference type="InterPro" id="IPR050342">
    <property type="entry name" value="HMGB"/>
</dbReference>
<dbReference type="InterPro" id="IPR036910">
    <property type="entry name" value="HMG_box_dom_sf"/>
</dbReference>
<dbReference type="GO" id="GO:0005634">
    <property type="term" value="C:nucleus"/>
    <property type="evidence" value="ECO:0007669"/>
    <property type="project" value="UniProtKB-UniRule"/>
</dbReference>
<dbReference type="InterPro" id="IPR009071">
    <property type="entry name" value="HMG_box_dom"/>
</dbReference>
<dbReference type="Proteomes" id="UP000266841">
    <property type="component" value="Unassembled WGS sequence"/>
</dbReference>
<keyword evidence="1 2" id="KW-0238">DNA-binding</keyword>
<feature type="domain" description="HMG box" evidence="4">
    <location>
        <begin position="434"/>
        <end position="502"/>
    </location>
</feature>
<feature type="region of interest" description="Disordered" evidence="3">
    <location>
        <begin position="348"/>
        <end position="377"/>
    </location>
</feature>
<evidence type="ECO:0000256" key="2">
    <source>
        <dbReference type="PROSITE-ProRule" id="PRU00267"/>
    </source>
</evidence>
<sequence length="578" mass="63323">MHSSSSFGCVDSSACPCPPPASSKSSVGVTPQYPGFELASKNVLLDVLPRLALGLELVSTISKAEGAARVHGAGSTAPLGATCVTSTIAGVRRDGRPLCMSPMSSIVGGRDYATPFGGGTSPQSWAPFVSVNAATPPDIVEEESSRLLTFVGGQGTLLKIRGGECESRKGANATGAQGLGVDDKLRAWCAEKSQMPATMLRVRSSGSNDRPPVFSGGVAVARELAPQPYDTTAAMSSGDEDATKPPQLQPNRHTHLYPQLHQYAHHQYAHHQYAHPYPLPLSRPSGHAVFPEFHGTPHGMPQYQKRANQNHQPSSSDNAAVSPHDTHYSNVDVAASTIYHQSPYLSEAPSLEAGSGSTESSSSSTSHKSTSFIEDDSRPCGHVEVAKMWRNLSQNERSRWEGAARDDKKRFTREKKRQKPVARKVRAKKNPLAPKRPMSAFLMYAQRQRKIVQGDNPDLSNADVSRLLGEHWRNAKIEQKRPFLEREKAERKIYKAKTEAFKNNLKYFKANKKSQKSPEQLLAHGQVIEQSSPGIQEPGATANTYRYQYTNVTENFWAPPPEKVKNVKYSYPRPYEEI</sequence>
<dbReference type="AlphaFoldDB" id="K0RG18"/>
<feature type="compositionally biased region" description="Polar residues" evidence="3">
    <location>
        <begin position="305"/>
        <end position="319"/>
    </location>
</feature>
<dbReference type="eggNOG" id="KOG0381">
    <property type="taxonomic scope" value="Eukaryota"/>
</dbReference>
<dbReference type="OrthoDB" id="1919336at2759"/>
<protein>
    <recommendedName>
        <fullName evidence="4">HMG box domain-containing protein</fullName>
    </recommendedName>
</protein>
<feature type="region of interest" description="Disordered" evidence="3">
    <location>
        <begin position="396"/>
        <end position="426"/>
    </location>
</feature>
<feature type="DNA-binding region" description="HMG box" evidence="2">
    <location>
        <begin position="434"/>
        <end position="502"/>
    </location>
</feature>
<dbReference type="SMART" id="SM00398">
    <property type="entry name" value="HMG"/>
    <property type="match status" value="1"/>
</dbReference>
<proteinExistence type="predicted"/>
<dbReference type="Pfam" id="PF00505">
    <property type="entry name" value="HMG_box"/>
    <property type="match status" value="1"/>
</dbReference>